<reference evidence="1" key="1">
    <citation type="journal article" date="2014" name="Front. Microbiol.">
        <title>High frequency of phylogenetically diverse reductive dehalogenase-homologous genes in deep subseafloor sedimentary metagenomes.</title>
        <authorList>
            <person name="Kawai M."/>
            <person name="Futagami T."/>
            <person name="Toyoda A."/>
            <person name="Takaki Y."/>
            <person name="Nishi S."/>
            <person name="Hori S."/>
            <person name="Arai W."/>
            <person name="Tsubouchi T."/>
            <person name="Morono Y."/>
            <person name="Uchiyama I."/>
            <person name="Ito T."/>
            <person name="Fujiyama A."/>
            <person name="Inagaki F."/>
            <person name="Takami H."/>
        </authorList>
    </citation>
    <scope>NUCLEOTIDE SEQUENCE</scope>
    <source>
        <strain evidence="1">Expedition CK06-06</strain>
    </source>
</reference>
<sequence>PLQPPGFPELTEEFNQWQEYHPLLRPDISYEQPAFWRTHNLGPFEDTSLIPYAIFIPYYTDIWPRGDTSFGQVNYYDARLPDEGRPFDQNVVMVRWFVHTELEPGLLIESYLLADPNMELTARYVAYERGDPQLLTVDDYKGYRKRVRWWSCSADASFHITGSVTYYLVVTPTRDFHITCLTTSYEFHDERLSPEVEEQLGNEPRISSWPDSISELERAVEQSFRVKG</sequence>
<evidence type="ECO:0000313" key="1">
    <source>
        <dbReference type="EMBL" id="GAH62587.1"/>
    </source>
</evidence>
<protein>
    <submittedName>
        <fullName evidence="1">Uncharacterized protein</fullName>
    </submittedName>
</protein>
<comment type="caution">
    <text evidence="1">The sequence shown here is derived from an EMBL/GenBank/DDBJ whole genome shotgun (WGS) entry which is preliminary data.</text>
</comment>
<dbReference type="AlphaFoldDB" id="X1GZL0"/>
<feature type="non-terminal residue" evidence="1">
    <location>
        <position position="1"/>
    </location>
</feature>
<gene>
    <name evidence="1" type="ORF">S03H2_53829</name>
</gene>
<accession>X1GZL0</accession>
<organism evidence="1">
    <name type="scientific">marine sediment metagenome</name>
    <dbReference type="NCBI Taxonomy" id="412755"/>
    <lineage>
        <taxon>unclassified sequences</taxon>
        <taxon>metagenomes</taxon>
        <taxon>ecological metagenomes</taxon>
    </lineage>
</organism>
<proteinExistence type="predicted"/>
<name>X1GZL0_9ZZZZ</name>
<dbReference type="EMBL" id="BARU01034280">
    <property type="protein sequence ID" value="GAH62587.1"/>
    <property type="molecule type" value="Genomic_DNA"/>
</dbReference>